<evidence type="ECO:0000313" key="12">
    <source>
        <dbReference type="Proteomes" id="UP001597371"/>
    </source>
</evidence>
<dbReference type="PANTHER" id="PTHR42894:SF1">
    <property type="entry name" value="N-(5'-PHOSPHORIBOSYL)ANTHRANILATE ISOMERASE"/>
    <property type="match status" value="1"/>
</dbReference>
<dbReference type="Pfam" id="PF00697">
    <property type="entry name" value="PRAI"/>
    <property type="match status" value="1"/>
</dbReference>
<evidence type="ECO:0000256" key="5">
    <source>
        <dbReference type="ARBA" id="ARBA00022605"/>
    </source>
</evidence>
<dbReference type="EC" id="5.3.1.24" evidence="3 9"/>
<sequence>MSSYTRPFVKICGLSTEAAIDAVLSRGGEEVGFVSFARSPRHVPIEAMARLRRHVGERARVTIVTVDPDDALLARLAAEVRPDTIQLHGGESPERVGEVAVRTGLDTMKALSIAGPDDLARVAAYRPVAGRILLDAKAPKGSAIPGGNGVSFDWSILAAWTGGPFVLSGGINPDNVADAVRVARPAGIDISSGVESAPGVKDISRIHRLFDALDAATLLEPERQAS</sequence>
<organism evidence="11 12">
    <name type="scientific">Aureimonas populi</name>
    <dbReference type="NCBI Taxonomy" id="1701758"/>
    <lineage>
        <taxon>Bacteria</taxon>
        <taxon>Pseudomonadati</taxon>
        <taxon>Pseudomonadota</taxon>
        <taxon>Alphaproteobacteria</taxon>
        <taxon>Hyphomicrobiales</taxon>
        <taxon>Aurantimonadaceae</taxon>
        <taxon>Aureimonas</taxon>
    </lineage>
</organism>
<evidence type="ECO:0000259" key="10">
    <source>
        <dbReference type="Pfam" id="PF00697"/>
    </source>
</evidence>
<dbReference type="HAMAP" id="MF_00135">
    <property type="entry name" value="PRAI"/>
    <property type="match status" value="1"/>
</dbReference>
<evidence type="ECO:0000256" key="6">
    <source>
        <dbReference type="ARBA" id="ARBA00022822"/>
    </source>
</evidence>
<proteinExistence type="inferred from homology"/>
<keyword evidence="6 9" id="KW-0822">Tryptophan biosynthesis</keyword>
<dbReference type="GO" id="GO:0004640">
    <property type="term" value="F:phosphoribosylanthranilate isomerase activity"/>
    <property type="evidence" value="ECO:0007669"/>
    <property type="project" value="UniProtKB-EC"/>
</dbReference>
<dbReference type="Proteomes" id="UP001597371">
    <property type="component" value="Unassembled WGS sequence"/>
</dbReference>
<protein>
    <recommendedName>
        <fullName evidence="4 9">N-(5'-phosphoribosyl)anthranilate isomerase</fullName>
        <shortName evidence="9">PRAI</shortName>
        <ecNumber evidence="3 9">5.3.1.24</ecNumber>
    </recommendedName>
</protein>
<name>A0ABW5CNP2_9HYPH</name>
<dbReference type="Gene3D" id="3.20.20.70">
    <property type="entry name" value="Aldolase class I"/>
    <property type="match status" value="1"/>
</dbReference>
<evidence type="ECO:0000256" key="3">
    <source>
        <dbReference type="ARBA" id="ARBA00012572"/>
    </source>
</evidence>
<dbReference type="InterPro" id="IPR044643">
    <property type="entry name" value="TrpF_fam"/>
</dbReference>
<gene>
    <name evidence="9" type="primary">trpF</name>
    <name evidence="11" type="ORF">ACFSKQ_15505</name>
</gene>
<comment type="catalytic activity">
    <reaction evidence="1 9">
        <text>N-(5-phospho-beta-D-ribosyl)anthranilate = 1-(2-carboxyphenylamino)-1-deoxy-D-ribulose 5-phosphate</text>
        <dbReference type="Rhea" id="RHEA:21540"/>
        <dbReference type="ChEBI" id="CHEBI:18277"/>
        <dbReference type="ChEBI" id="CHEBI:58613"/>
        <dbReference type="EC" id="5.3.1.24"/>
    </reaction>
</comment>
<evidence type="ECO:0000256" key="1">
    <source>
        <dbReference type="ARBA" id="ARBA00001164"/>
    </source>
</evidence>
<dbReference type="RefSeq" id="WP_209737314.1">
    <property type="nucleotide sequence ID" value="NZ_CP072611.1"/>
</dbReference>
<dbReference type="CDD" id="cd00405">
    <property type="entry name" value="PRAI"/>
    <property type="match status" value="1"/>
</dbReference>
<dbReference type="EMBL" id="JBHUIJ010000022">
    <property type="protein sequence ID" value="MFD2238860.1"/>
    <property type="molecule type" value="Genomic_DNA"/>
</dbReference>
<reference evidence="12" key="1">
    <citation type="journal article" date="2019" name="Int. J. Syst. Evol. Microbiol.">
        <title>The Global Catalogue of Microorganisms (GCM) 10K type strain sequencing project: providing services to taxonomists for standard genome sequencing and annotation.</title>
        <authorList>
            <consortium name="The Broad Institute Genomics Platform"/>
            <consortium name="The Broad Institute Genome Sequencing Center for Infectious Disease"/>
            <person name="Wu L."/>
            <person name="Ma J."/>
        </authorList>
    </citation>
    <scope>NUCLEOTIDE SEQUENCE [LARGE SCALE GENOMIC DNA]</scope>
    <source>
        <strain evidence="12">ZS-35-S2</strain>
    </source>
</reference>
<keyword evidence="8 9" id="KW-0413">Isomerase</keyword>
<evidence type="ECO:0000256" key="8">
    <source>
        <dbReference type="ARBA" id="ARBA00023235"/>
    </source>
</evidence>
<keyword evidence="5 9" id="KW-0028">Amino-acid biosynthesis</keyword>
<dbReference type="PANTHER" id="PTHR42894">
    <property type="entry name" value="N-(5'-PHOSPHORIBOSYL)ANTHRANILATE ISOMERASE"/>
    <property type="match status" value="1"/>
</dbReference>
<accession>A0ABW5CNP2</accession>
<dbReference type="InterPro" id="IPR001240">
    <property type="entry name" value="PRAI_dom"/>
</dbReference>
<evidence type="ECO:0000256" key="4">
    <source>
        <dbReference type="ARBA" id="ARBA00022272"/>
    </source>
</evidence>
<evidence type="ECO:0000256" key="9">
    <source>
        <dbReference type="HAMAP-Rule" id="MF_00135"/>
    </source>
</evidence>
<dbReference type="SUPFAM" id="SSF51366">
    <property type="entry name" value="Ribulose-phoshate binding barrel"/>
    <property type="match status" value="1"/>
</dbReference>
<evidence type="ECO:0000256" key="7">
    <source>
        <dbReference type="ARBA" id="ARBA00023141"/>
    </source>
</evidence>
<evidence type="ECO:0000256" key="2">
    <source>
        <dbReference type="ARBA" id="ARBA00004664"/>
    </source>
</evidence>
<dbReference type="InterPro" id="IPR011060">
    <property type="entry name" value="RibuloseP-bd_barrel"/>
</dbReference>
<evidence type="ECO:0000313" key="11">
    <source>
        <dbReference type="EMBL" id="MFD2238860.1"/>
    </source>
</evidence>
<keyword evidence="7 9" id="KW-0057">Aromatic amino acid biosynthesis</keyword>
<feature type="domain" description="N-(5'phosphoribosyl) anthranilate isomerase (PRAI)" evidence="10">
    <location>
        <begin position="9"/>
        <end position="211"/>
    </location>
</feature>
<keyword evidence="12" id="KW-1185">Reference proteome</keyword>
<comment type="pathway">
    <text evidence="2 9">Amino-acid biosynthesis; L-tryptophan biosynthesis; L-tryptophan from chorismate: step 3/5.</text>
</comment>
<dbReference type="NCBIfam" id="NF002295">
    <property type="entry name" value="PRK01222.1-1"/>
    <property type="match status" value="1"/>
</dbReference>
<comment type="caution">
    <text evidence="11">The sequence shown here is derived from an EMBL/GenBank/DDBJ whole genome shotgun (WGS) entry which is preliminary data.</text>
</comment>
<comment type="similarity">
    <text evidence="9">Belongs to the TrpF family.</text>
</comment>
<dbReference type="InterPro" id="IPR013785">
    <property type="entry name" value="Aldolase_TIM"/>
</dbReference>